<dbReference type="Pfam" id="PF13385">
    <property type="entry name" value="Laminin_G_3"/>
    <property type="match status" value="1"/>
</dbReference>
<dbReference type="RefSeq" id="WP_014436534.1">
    <property type="nucleotide sequence ID" value="NC_017080.1"/>
</dbReference>
<feature type="signal peptide" evidence="1">
    <location>
        <begin position="1"/>
        <end position="32"/>
    </location>
</feature>
<evidence type="ECO:0000313" key="3">
    <source>
        <dbReference type="Proteomes" id="UP000007881"/>
    </source>
</evidence>
<name>I0IDH7_PHYMF</name>
<dbReference type="STRING" id="1142394.PSMK_11560"/>
<dbReference type="AlphaFoldDB" id="I0IDH7"/>
<evidence type="ECO:0000313" key="2">
    <source>
        <dbReference type="EMBL" id="BAM03315.1"/>
    </source>
</evidence>
<reference evidence="2 3" key="1">
    <citation type="submission" date="2012-02" db="EMBL/GenBank/DDBJ databases">
        <title>Complete genome sequence of Phycisphaera mikurensis NBRC 102666.</title>
        <authorList>
            <person name="Ankai A."/>
            <person name="Hosoyama A."/>
            <person name="Terui Y."/>
            <person name="Sekine M."/>
            <person name="Fukai R."/>
            <person name="Kato Y."/>
            <person name="Nakamura S."/>
            <person name="Yamada-Narita S."/>
            <person name="Kawakoshi A."/>
            <person name="Fukunaga Y."/>
            <person name="Yamazaki S."/>
            <person name="Fujita N."/>
        </authorList>
    </citation>
    <scope>NUCLEOTIDE SEQUENCE [LARGE SCALE GENOMIC DNA]</scope>
    <source>
        <strain evidence="3">NBRC 102666 / KCTC 22515 / FYK2301M01</strain>
    </source>
</reference>
<dbReference type="KEGG" id="phm:PSMK_11560"/>
<sequence>MWPPFPSSCIPMIDLRSPLAALALAAAPLASAAPEYADAVLFDEPVAFYRFSETSGSEVGNAASDRAGEASETGVDLGVDGPEAGGFGPSNSAAAFDRGEGGVVRLGTGLTRSLAGASAVTLEFWLEVTSDVLSGFKNQNLTPVFVGTAKGGGITTGVNASIRNGRLRIGGRSIGGDGFQAGQYVKLAPHAGGFVHVAGVVDFAGKTITTYFNGERVDESSVAFQADTFQPGERPAGIGAVLDGEGGATNGHHGRIDEVAFYAEGLPEDRIAAHHAAGSGTPAVAEPR</sequence>
<evidence type="ECO:0000256" key="1">
    <source>
        <dbReference type="SAM" id="SignalP"/>
    </source>
</evidence>
<organism evidence="2 3">
    <name type="scientific">Phycisphaera mikurensis (strain NBRC 102666 / KCTC 22515 / FYK2301M01)</name>
    <dbReference type="NCBI Taxonomy" id="1142394"/>
    <lineage>
        <taxon>Bacteria</taxon>
        <taxon>Pseudomonadati</taxon>
        <taxon>Planctomycetota</taxon>
        <taxon>Phycisphaerae</taxon>
        <taxon>Phycisphaerales</taxon>
        <taxon>Phycisphaeraceae</taxon>
        <taxon>Phycisphaera</taxon>
    </lineage>
</organism>
<protein>
    <recommendedName>
        <fullName evidence="4">LamG-like jellyroll fold domain-containing protein</fullName>
    </recommendedName>
</protein>
<accession>I0IDH7</accession>
<proteinExistence type="predicted"/>
<dbReference type="EMBL" id="AP012338">
    <property type="protein sequence ID" value="BAM03315.1"/>
    <property type="molecule type" value="Genomic_DNA"/>
</dbReference>
<dbReference type="SUPFAM" id="SSF49899">
    <property type="entry name" value="Concanavalin A-like lectins/glucanases"/>
    <property type="match status" value="1"/>
</dbReference>
<keyword evidence="1" id="KW-0732">Signal</keyword>
<dbReference type="Gene3D" id="2.60.120.200">
    <property type="match status" value="1"/>
</dbReference>
<keyword evidence="3" id="KW-1185">Reference proteome</keyword>
<gene>
    <name evidence="2" type="ordered locus">PSMK_11560</name>
</gene>
<dbReference type="Proteomes" id="UP000007881">
    <property type="component" value="Chromosome"/>
</dbReference>
<evidence type="ECO:0008006" key="4">
    <source>
        <dbReference type="Google" id="ProtNLM"/>
    </source>
</evidence>
<dbReference type="HOGENOM" id="CLU_965962_0_0_0"/>
<dbReference type="InterPro" id="IPR013320">
    <property type="entry name" value="ConA-like_dom_sf"/>
</dbReference>
<dbReference type="eggNOG" id="ENOG502ZWNK">
    <property type="taxonomic scope" value="Bacteria"/>
</dbReference>
<feature type="chain" id="PRO_5003629152" description="LamG-like jellyroll fold domain-containing protein" evidence="1">
    <location>
        <begin position="33"/>
        <end position="288"/>
    </location>
</feature>